<feature type="region of interest" description="Disordered" evidence="1">
    <location>
        <begin position="8"/>
        <end position="39"/>
    </location>
</feature>
<reference evidence="2" key="1">
    <citation type="submission" date="2018-05" db="EMBL/GenBank/DDBJ databases">
        <authorList>
            <person name="Lanie J.A."/>
            <person name="Ng W.-L."/>
            <person name="Kazmierczak K.M."/>
            <person name="Andrzejewski T.M."/>
            <person name="Davidsen T.M."/>
            <person name="Wayne K.J."/>
            <person name="Tettelin H."/>
            <person name="Glass J.I."/>
            <person name="Rusch D."/>
            <person name="Podicherti R."/>
            <person name="Tsui H.-C.T."/>
            <person name="Winkler M.E."/>
        </authorList>
    </citation>
    <scope>NUCLEOTIDE SEQUENCE</scope>
</reference>
<accession>A0A383ELG6</accession>
<dbReference type="EMBL" id="UINC01226708">
    <property type="protein sequence ID" value="SVE57303.1"/>
    <property type="molecule type" value="Genomic_DNA"/>
</dbReference>
<dbReference type="AlphaFoldDB" id="A0A383ELG6"/>
<evidence type="ECO:0000256" key="1">
    <source>
        <dbReference type="SAM" id="MobiDB-lite"/>
    </source>
</evidence>
<feature type="compositionally biased region" description="Basic and acidic residues" evidence="1">
    <location>
        <begin position="28"/>
        <end position="39"/>
    </location>
</feature>
<feature type="non-terminal residue" evidence="2">
    <location>
        <position position="191"/>
    </location>
</feature>
<gene>
    <name evidence="2" type="ORF">METZ01_LOCUS510157</name>
</gene>
<protein>
    <submittedName>
        <fullName evidence="2">Uncharacterized protein</fullName>
    </submittedName>
</protein>
<proteinExistence type="predicted"/>
<evidence type="ECO:0000313" key="2">
    <source>
        <dbReference type="EMBL" id="SVE57303.1"/>
    </source>
</evidence>
<sequence length="191" mass="19778">MPALFGVGTITDPARAPAPTPCLTPGGLRREKQESPKDEAKMISLQSALSAQARRNRKLLSEASYLGPSVSSKVVPLRIDVKGPASADQLDAVVGLGAEAASTAISSLASLAKIGELDHLGGGLELIDPLLLSMAVADGESVDYTIEHAHTSIGYYAALAAFGYVKSKDVVEGFRRGIDIAGHVSWLPGGT</sequence>
<organism evidence="2">
    <name type="scientific">marine metagenome</name>
    <dbReference type="NCBI Taxonomy" id="408172"/>
    <lineage>
        <taxon>unclassified sequences</taxon>
        <taxon>metagenomes</taxon>
        <taxon>ecological metagenomes</taxon>
    </lineage>
</organism>
<name>A0A383ELG6_9ZZZZ</name>